<dbReference type="Proteomes" id="UP000051574">
    <property type="component" value="Unassembled WGS sequence"/>
</dbReference>
<sequence length="643" mass="74995">MFYSLYGKFTQWMYKETDPSSLAVVRILFGILMMVDIIEERGGSDLDIRWGEPRDCHFPLFNQLQPLSFPYMSLLYGVMWLGALGVALGYKFRLSCLMFCLPYWYLFLLDKSYWNNHSYLYGLIGILLLCSSANNYWSIDSYFNNMQSNQSVPYWNYFLLKYQIFMLYFLAGLKKTDMEWLEGYSMNHLGMHWVFAPFKVVLTGEQIDYIIVHWFGFLLDLCVGFLFVYSKTRPVAMVFCSTFHLMNSRLFSIGMFPYVCLATMPIFCEFDWPKRCMNKVCRGIDMVSGENKATSGDKLATASRRSARSGIGFREKLVSGLILTYCGLQGFLPYSHFITKGYNNWTNGLYGYSWDMMIHSWDTVLVVVQVVDNLTGKEHFLDPGAWTQNNRWTKHADMTVQYAHCLKRNLLLELNDAQLLGEPKPITQYITSDNISIYVDVWCSLNGRLQQRMYDPNYDLLHAKWSVFEEAEWLLPLLSEYNDYRTTISGIQQHVYSWSNYTDVLFIADFPGLYLENYISPDLSNVSLTVLEGEVIYEDELKLGHVKLMKNERTFIPTGIFHKVHTVSSTPSCYIYTYLNKTRERLKEEDRPADWDNSMRSPFPLLEDRIHLAESAGRMFGFIANAILNVLYDVPMVRRTKID</sequence>
<dbReference type="GO" id="GO:0012505">
    <property type="term" value="C:endomembrane system"/>
    <property type="evidence" value="ECO:0007669"/>
    <property type="project" value="UniProtKB-SubCell"/>
</dbReference>
<evidence type="ECO:0000256" key="3">
    <source>
        <dbReference type="ARBA" id="ARBA00022989"/>
    </source>
</evidence>
<evidence type="ECO:0000259" key="8">
    <source>
        <dbReference type="SMART" id="SM00752"/>
    </source>
</evidence>
<feature type="transmembrane region" description="Helical" evidence="7">
    <location>
        <begin position="210"/>
        <end position="229"/>
    </location>
</feature>
<keyword evidence="3 7" id="KW-1133">Transmembrane helix</keyword>
<dbReference type="GO" id="GO:0019842">
    <property type="term" value="F:vitamin binding"/>
    <property type="evidence" value="ECO:0007669"/>
    <property type="project" value="TreeGrafter"/>
</dbReference>
<comment type="subcellular location">
    <subcellularLocation>
        <location evidence="1">Endomembrane system</location>
        <topology evidence="1">Multi-pass membrane protein</topology>
    </subcellularLocation>
</comment>
<keyword evidence="10" id="KW-1185">Reference proteome</keyword>
<feature type="transmembrane region" description="Helical" evidence="7">
    <location>
        <begin position="67"/>
        <end position="86"/>
    </location>
</feature>
<reference evidence="9 10" key="1">
    <citation type="submission" date="2015-09" db="EMBL/GenBank/DDBJ databases">
        <title>Draft genome of the scarab beetle Oryctes borbonicus.</title>
        <authorList>
            <person name="Meyer J.M."/>
            <person name="Markov G.V."/>
            <person name="Baskaran P."/>
            <person name="Herrmann M."/>
            <person name="Sommer R.J."/>
            <person name="Roedelsperger C."/>
        </authorList>
    </citation>
    <scope>NUCLEOTIDE SEQUENCE [LARGE SCALE GENOMIC DNA]</scope>
    <source>
        <strain evidence="9">OB123</strain>
        <tissue evidence="9">Whole animal</tissue>
    </source>
</reference>
<feature type="transmembrane region" description="Helical" evidence="7">
    <location>
        <begin position="154"/>
        <end position="173"/>
    </location>
</feature>
<evidence type="ECO:0000256" key="6">
    <source>
        <dbReference type="ARBA" id="ARBA00023239"/>
    </source>
</evidence>
<feature type="transmembrane region" description="Helical" evidence="7">
    <location>
        <begin position="92"/>
        <end position="108"/>
    </location>
</feature>
<evidence type="ECO:0000256" key="1">
    <source>
        <dbReference type="ARBA" id="ARBA00004127"/>
    </source>
</evidence>
<dbReference type="PANTHER" id="PTHR12639:SF6">
    <property type="entry name" value="VITAMIN K-DEPENDENT GAMMA-CARBOXYLASE"/>
    <property type="match status" value="1"/>
</dbReference>
<dbReference type="InterPro" id="IPR053934">
    <property type="entry name" value="HTTM_dom"/>
</dbReference>
<dbReference type="Pfam" id="PF05090">
    <property type="entry name" value="HTTM"/>
    <property type="match status" value="1"/>
</dbReference>
<dbReference type="PANTHER" id="PTHR12639">
    <property type="entry name" value="VITAMIN K-DEPENDENT GAMMA-CARBOXYLASE"/>
    <property type="match status" value="1"/>
</dbReference>
<gene>
    <name evidence="9" type="ORF">AMK59_4431</name>
</gene>
<accession>A0A0T6B908</accession>
<keyword evidence="2 7" id="KW-0812">Transmembrane</keyword>
<feature type="transmembrane region" description="Helical" evidence="7">
    <location>
        <begin position="20"/>
        <end position="38"/>
    </location>
</feature>
<keyword evidence="6" id="KW-0456">Lyase</keyword>
<evidence type="ECO:0000313" key="9">
    <source>
        <dbReference type="EMBL" id="KRT83828.1"/>
    </source>
</evidence>
<dbReference type="EMBL" id="LJIG01009064">
    <property type="protein sequence ID" value="KRT83828.1"/>
    <property type="molecule type" value="Genomic_DNA"/>
</dbReference>
<dbReference type="GO" id="GO:0008488">
    <property type="term" value="F:gamma-glutamyl carboxylase activity"/>
    <property type="evidence" value="ECO:0007669"/>
    <property type="project" value="InterPro"/>
</dbReference>
<evidence type="ECO:0000256" key="5">
    <source>
        <dbReference type="ARBA" id="ARBA00023157"/>
    </source>
</evidence>
<dbReference type="InterPro" id="IPR011020">
    <property type="entry name" value="HTTM-like"/>
</dbReference>
<evidence type="ECO:0000256" key="7">
    <source>
        <dbReference type="SAM" id="Phobius"/>
    </source>
</evidence>
<dbReference type="AlphaFoldDB" id="A0A0T6B908"/>
<dbReference type="Pfam" id="PF22777">
    <property type="entry name" value="VKGC_lumenal_dom"/>
    <property type="match status" value="1"/>
</dbReference>
<proteinExistence type="predicted"/>
<keyword evidence="4 7" id="KW-0472">Membrane</keyword>
<evidence type="ECO:0000256" key="4">
    <source>
        <dbReference type="ARBA" id="ARBA00023136"/>
    </source>
</evidence>
<evidence type="ECO:0000313" key="10">
    <source>
        <dbReference type="Proteomes" id="UP000051574"/>
    </source>
</evidence>
<evidence type="ECO:0000256" key="2">
    <source>
        <dbReference type="ARBA" id="ARBA00022692"/>
    </source>
</evidence>
<dbReference type="OrthoDB" id="206689at2759"/>
<dbReference type="InterPro" id="IPR007782">
    <property type="entry name" value="VKG_COase"/>
</dbReference>
<comment type="caution">
    <text evidence="9">The sequence shown here is derived from an EMBL/GenBank/DDBJ whole genome shotgun (WGS) entry which is preliminary data.</text>
</comment>
<dbReference type="SMART" id="SM00752">
    <property type="entry name" value="HTTM"/>
    <property type="match status" value="1"/>
</dbReference>
<dbReference type="InterPro" id="IPR053935">
    <property type="entry name" value="VKGC_lumenal_dom"/>
</dbReference>
<feature type="transmembrane region" description="Helical" evidence="7">
    <location>
        <begin position="120"/>
        <end position="139"/>
    </location>
</feature>
<feature type="domain" description="HTTM-like" evidence="8">
    <location>
        <begin position="14"/>
        <end position="272"/>
    </location>
</feature>
<protein>
    <recommendedName>
        <fullName evidence="8">HTTM-like domain-containing protein</fullName>
    </recommendedName>
</protein>
<organism evidence="9 10">
    <name type="scientific">Oryctes borbonicus</name>
    <dbReference type="NCBI Taxonomy" id="1629725"/>
    <lineage>
        <taxon>Eukaryota</taxon>
        <taxon>Metazoa</taxon>
        <taxon>Ecdysozoa</taxon>
        <taxon>Arthropoda</taxon>
        <taxon>Hexapoda</taxon>
        <taxon>Insecta</taxon>
        <taxon>Pterygota</taxon>
        <taxon>Neoptera</taxon>
        <taxon>Endopterygota</taxon>
        <taxon>Coleoptera</taxon>
        <taxon>Polyphaga</taxon>
        <taxon>Scarabaeiformia</taxon>
        <taxon>Scarabaeidae</taxon>
        <taxon>Dynastinae</taxon>
        <taxon>Oryctes</taxon>
    </lineage>
</organism>
<feature type="transmembrane region" description="Helical" evidence="7">
    <location>
        <begin position="250"/>
        <end position="267"/>
    </location>
</feature>
<name>A0A0T6B908_9SCAR</name>
<keyword evidence="5" id="KW-1015">Disulfide bond</keyword>